<evidence type="ECO:0000313" key="3">
    <source>
        <dbReference type="EMBL" id="TEB23268.1"/>
    </source>
</evidence>
<dbReference type="STRING" id="71717.A0A4Y7SNN5"/>
<dbReference type="PROSITE" id="PS00745">
    <property type="entry name" value="RF_PROK_I"/>
    <property type="match status" value="1"/>
</dbReference>
<accession>A0A4Y7SNN5</accession>
<name>A0A4Y7SNN5_COPMI</name>
<sequence length="159" mass="17667">MTETLNRVRQWVDRFKAVDATALRDANGIELTFSRSSGPGGQNVNKVNTKVTLRCDVDAPWIPPWAKGVLAENTHYTASSHSILVTSTNTRSQAQNIDDCLSKLRAIVLSASTTGLKNATPEEKKKRVEGLVKAEKARRRAEKDHQSSVKRNRSFKGYD</sequence>
<dbReference type="GO" id="GO:0005762">
    <property type="term" value="C:mitochondrial large ribosomal subunit"/>
    <property type="evidence" value="ECO:0007669"/>
    <property type="project" value="TreeGrafter"/>
</dbReference>
<organism evidence="3 4">
    <name type="scientific">Coprinellus micaceus</name>
    <name type="common">Glistening ink-cap mushroom</name>
    <name type="synonym">Coprinus micaceus</name>
    <dbReference type="NCBI Taxonomy" id="71717"/>
    <lineage>
        <taxon>Eukaryota</taxon>
        <taxon>Fungi</taxon>
        <taxon>Dikarya</taxon>
        <taxon>Basidiomycota</taxon>
        <taxon>Agaricomycotina</taxon>
        <taxon>Agaricomycetes</taxon>
        <taxon>Agaricomycetidae</taxon>
        <taxon>Agaricales</taxon>
        <taxon>Agaricineae</taxon>
        <taxon>Psathyrellaceae</taxon>
        <taxon>Coprinellus</taxon>
    </lineage>
</organism>
<dbReference type="Proteomes" id="UP000298030">
    <property type="component" value="Unassembled WGS sequence"/>
</dbReference>
<dbReference type="GO" id="GO:0016150">
    <property type="term" value="F:translation release factor activity, codon nonspecific"/>
    <property type="evidence" value="ECO:0007669"/>
    <property type="project" value="TreeGrafter"/>
</dbReference>
<dbReference type="InterPro" id="IPR000352">
    <property type="entry name" value="Pep_chain_release_fac_I"/>
</dbReference>
<evidence type="ECO:0000256" key="1">
    <source>
        <dbReference type="SAM" id="MobiDB-lite"/>
    </source>
</evidence>
<dbReference type="InterPro" id="IPR052104">
    <property type="entry name" value="Mito_Release_Factor_mL62"/>
</dbReference>
<dbReference type="PANTHER" id="PTHR11075">
    <property type="entry name" value="PEPTIDE CHAIN RELEASE FACTOR"/>
    <property type="match status" value="1"/>
</dbReference>
<gene>
    <name evidence="3" type="ORF">FA13DRAFT_1640138</name>
</gene>
<dbReference type="GO" id="GO:0004045">
    <property type="term" value="F:peptidyl-tRNA hydrolase activity"/>
    <property type="evidence" value="ECO:0007669"/>
    <property type="project" value="TreeGrafter"/>
</dbReference>
<protein>
    <recommendedName>
        <fullName evidence="2">Prokaryotic-type class I peptide chain release factors domain-containing protein</fullName>
    </recommendedName>
</protein>
<feature type="compositionally biased region" description="Basic and acidic residues" evidence="1">
    <location>
        <begin position="120"/>
        <end position="147"/>
    </location>
</feature>
<comment type="caution">
    <text evidence="3">The sequence shown here is derived from an EMBL/GenBank/DDBJ whole genome shotgun (WGS) entry which is preliminary data.</text>
</comment>
<reference evidence="3 4" key="1">
    <citation type="journal article" date="2019" name="Nat. Ecol. Evol.">
        <title>Megaphylogeny resolves global patterns of mushroom evolution.</title>
        <authorList>
            <person name="Varga T."/>
            <person name="Krizsan K."/>
            <person name="Foldi C."/>
            <person name="Dima B."/>
            <person name="Sanchez-Garcia M."/>
            <person name="Sanchez-Ramirez S."/>
            <person name="Szollosi G.J."/>
            <person name="Szarkandi J.G."/>
            <person name="Papp V."/>
            <person name="Albert L."/>
            <person name="Andreopoulos W."/>
            <person name="Angelini C."/>
            <person name="Antonin V."/>
            <person name="Barry K.W."/>
            <person name="Bougher N.L."/>
            <person name="Buchanan P."/>
            <person name="Buyck B."/>
            <person name="Bense V."/>
            <person name="Catcheside P."/>
            <person name="Chovatia M."/>
            <person name="Cooper J."/>
            <person name="Damon W."/>
            <person name="Desjardin D."/>
            <person name="Finy P."/>
            <person name="Geml J."/>
            <person name="Haridas S."/>
            <person name="Hughes K."/>
            <person name="Justo A."/>
            <person name="Karasinski D."/>
            <person name="Kautmanova I."/>
            <person name="Kiss B."/>
            <person name="Kocsube S."/>
            <person name="Kotiranta H."/>
            <person name="LaButti K.M."/>
            <person name="Lechner B.E."/>
            <person name="Liimatainen K."/>
            <person name="Lipzen A."/>
            <person name="Lukacs Z."/>
            <person name="Mihaltcheva S."/>
            <person name="Morgado L.N."/>
            <person name="Niskanen T."/>
            <person name="Noordeloos M.E."/>
            <person name="Ohm R.A."/>
            <person name="Ortiz-Santana B."/>
            <person name="Ovrebo C."/>
            <person name="Racz N."/>
            <person name="Riley R."/>
            <person name="Savchenko A."/>
            <person name="Shiryaev A."/>
            <person name="Soop K."/>
            <person name="Spirin V."/>
            <person name="Szebenyi C."/>
            <person name="Tomsovsky M."/>
            <person name="Tulloss R.E."/>
            <person name="Uehling J."/>
            <person name="Grigoriev I.V."/>
            <person name="Vagvolgyi C."/>
            <person name="Papp T."/>
            <person name="Martin F.M."/>
            <person name="Miettinen O."/>
            <person name="Hibbett D.S."/>
            <person name="Nagy L.G."/>
        </authorList>
    </citation>
    <scope>NUCLEOTIDE SEQUENCE [LARGE SCALE GENOMIC DNA]</scope>
    <source>
        <strain evidence="3 4">FP101781</strain>
    </source>
</reference>
<keyword evidence="4" id="KW-1185">Reference proteome</keyword>
<feature type="domain" description="Prokaryotic-type class I peptide chain release factors" evidence="2">
    <location>
        <begin position="35"/>
        <end position="51"/>
    </location>
</feature>
<evidence type="ECO:0000259" key="2">
    <source>
        <dbReference type="PROSITE" id="PS00745"/>
    </source>
</evidence>
<feature type="compositionally biased region" description="Basic residues" evidence="1">
    <location>
        <begin position="148"/>
        <end position="159"/>
    </location>
</feature>
<evidence type="ECO:0000313" key="4">
    <source>
        <dbReference type="Proteomes" id="UP000298030"/>
    </source>
</evidence>
<dbReference type="AlphaFoldDB" id="A0A4Y7SNN5"/>
<dbReference type="PANTHER" id="PTHR11075:SF54">
    <property type="entry name" value="LARGE RIBOSOMAL SUBUNIT PROTEIN ML62"/>
    <property type="match status" value="1"/>
</dbReference>
<dbReference type="SUPFAM" id="SSF110916">
    <property type="entry name" value="Peptidyl-tRNA hydrolase domain-like"/>
    <property type="match status" value="1"/>
</dbReference>
<dbReference type="EMBL" id="QPFP01000080">
    <property type="protein sequence ID" value="TEB23268.1"/>
    <property type="molecule type" value="Genomic_DNA"/>
</dbReference>
<dbReference type="GO" id="GO:0070126">
    <property type="term" value="P:mitochondrial translational termination"/>
    <property type="evidence" value="ECO:0007669"/>
    <property type="project" value="TreeGrafter"/>
</dbReference>
<dbReference type="Pfam" id="PF00472">
    <property type="entry name" value="RF-1"/>
    <property type="match status" value="1"/>
</dbReference>
<dbReference type="Gene3D" id="3.30.160.20">
    <property type="match status" value="1"/>
</dbReference>
<dbReference type="OrthoDB" id="270639at2759"/>
<feature type="region of interest" description="Disordered" evidence="1">
    <location>
        <begin position="117"/>
        <end position="159"/>
    </location>
</feature>
<proteinExistence type="predicted"/>